<feature type="domain" description="Coiled-coil SMC6 And NSE5 INteracting (CANIN)" evidence="3">
    <location>
        <begin position="195"/>
        <end position="337"/>
    </location>
</feature>
<evidence type="ECO:0000256" key="1">
    <source>
        <dbReference type="ARBA" id="ARBA00010311"/>
    </source>
</evidence>
<dbReference type="PANTHER" id="PTHR16046">
    <property type="entry name" value="SMC5-SMC6 COMPLEX LOCALIZATION FACTOR 2"/>
    <property type="match status" value="1"/>
</dbReference>
<feature type="region of interest" description="Disordered" evidence="2">
    <location>
        <begin position="1"/>
        <end position="29"/>
    </location>
</feature>
<dbReference type="PANTHER" id="PTHR16046:SF11">
    <property type="entry name" value="PROTEIN FAM178B"/>
    <property type="match status" value="1"/>
</dbReference>
<protein>
    <submittedName>
        <fullName evidence="5">Protein FAM178B</fullName>
    </submittedName>
</protein>
<comment type="similarity">
    <text evidence="1">Belongs to the FAM178 family.</text>
</comment>
<name>A0ABM3UJZ4_BALAC</name>
<evidence type="ECO:0000313" key="4">
    <source>
        <dbReference type="Proteomes" id="UP001652580"/>
    </source>
</evidence>
<dbReference type="GeneID" id="103015199"/>
<organism evidence="4 5">
    <name type="scientific">Balaenoptera acutorostrata</name>
    <name type="common">Common minke whale</name>
    <name type="synonym">Balaena rostrata</name>
    <dbReference type="NCBI Taxonomy" id="9767"/>
    <lineage>
        <taxon>Eukaryota</taxon>
        <taxon>Metazoa</taxon>
        <taxon>Chordata</taxon>
        <taxon>Craniata</taxon>
        <taxon>Vertebrata</taxon>
        <taxon>Euteleostomi</taxon>
        <taxon>Mammalia</taxon>
        <taxon>Eutheria</taxon>
        <taxon>Laurasiatheria</taxon>
        <taxon>Artiodactyla</taxon>
        <taxon>Whippomorpha</taxon>
        <taxon>Cetacea</taxon>
        <taxon>Mysticeti</taxon>
        <taxon>Balaenopteridae</taxon>
        <taxon>Balaenoptera</taxon>
    </lineage>
</organism>
<dbReference type="Pfam" id="PF14816">
    <property type="entry name" value="CANIN"/>
    <property type="match status" value="2"/>
</dbReference>
<sequence length="621" mass="68170">MARPEKAVLARPWREAIPSHPSPQPVWRRGWDGGRQVGTLQDSVPSTGVQAAAARPIRLPNLKGSCLDHPLHQGLLHPSRCLCSPSSAPAPKSKKPKMQAAGDMFPSDWSPPPVEFLKRRTVPADSGAPAQRLAGTAGPRGLRRLAHQLPEESKQEPQDPDPVRGLASLEEPFWSTAGTSPKAAAPRVDARTSLASGGSECYVNSLDYLLQEKREQALEQEREKLLLQDCLDLNSLDPDEEVPLTPEHRKLVERFSVSLQVIPAVHPGETVFLPRHHPLPCILDCSHLKPRSRLEELFLSSPLAQQLSFLRSGLLSSLYLTSGHHPVPLLRWLFQCSTDAKSGVGGTKSRSEMSPTEGPCVTLTRRGGLLTWPPETSLGAFVLLWDLSVDGLFRQSDPCHRGQVQADFTDLGSRNSLEDADTSLWCPSLQEVTAAFHSLGAHSPALQPPGPLQHGGSELQSEASLSRREQQDTPQETAVDSSLSCICKFLTLCALAQPGAYTDGSLLGLIELLCRAGLDVGLRLLPKTDLQQLLLLLLDNIQEWPGKLRPLCCALSRASDHHHNLLALVQLFLDVTPRSRQLRRQLSLVIIARLLDQQETLPLWQEKAQALHQETTSEERV</sequence>
<evidence type="ECO:0000259" key="3">
    <source>
        <dbReference type="Pfam" id="PF14816"/>
    </source>
</evidence>
<keyword evidence="4" id="KW-1185">Reference proteome</keyword>
<reference evidence="5" key="1">
    <citation type="submission" date="2025-08" db="UniProtKB">
        <authorList>
            <consortium name="RefSeq"/>
        </authorList>
    </citation>
    <scope>IDENTIFICATION</scope>
</reference>
<feature type="region of interest" description="Disordered" evidence="2">
    <location>
        <begin position="443"/>
        <end position="476"/>
    </location>
</feature>
<dbReference type="InterPro" id="IPR026161">
    <property type="entry name" value="FAM178"/>
</dbReference>
<feature type="region of interest" description="Disordered" evidence="2">
    <location>
        <begin position="85"/>
        <end position="112"/>
    </location>
</feature>
<dbReference type="InterPro" id="IPR044276">
    <property type="entry name" value="CANIN_dom"/>
</dbReference>
<dbReference type="RefSeq" id="XP_057414654.1">
    <property type="nucleotide sequence ID" value="XM_057558671.1"/>
</dbReference>
<evidence type="ECO:0000313" key="5">
    <source>
        <dbReference type="RefSeq" id="XP_057414654.1"/>
    </source>
</evidence>
<evidence type="ECO:0000256" key="2">
    <source>
        <dbReference type="SAM" id="MobiDB-lite"/>
    </source>
</evidence>
<gene>
    <name evidence="5" type="primary">LOC103015199</name>
</gene>
<dbReference type="Proteomes" id="UP001652580">
    <property type="component" value="Chromosome 12"/>
</dbReference>
<feature type="compositionally biased region" description="Basic and acidic residues" evidence="2">
    <location>
        <begin position="1"/>
        <end position="14"/>
    </location>
</feature>
<proteinExistence type="inferred from homology"/>
<feature type="domain" description="Coiled-coil SMC6 And NSE5 INteracting (CANIN)" evidence="3">
    <location>
        <begin position="369"/>
        <end position="600"/>
    </location>
</feature>
<accession>A0ABM3UJZ4</accession>